<dbReference type="InterPro" id="IPR023214">
    <property type="entry name" value="HAD_sf"/>
</dbReference>
<feature type="transmembrane region" description="Helical" evidence="11">
    <location>
        <begin position="833"/>
        <end position="856"/>
    </location>
</feature>
<evidence type="ECO:0000256" key="4">
    <source>
        <dbReference type="ARBA" id="ARBA00022723"/>
    </source>
</evidence>
<dbReference type="GO" id="GO:0005886">
    <property type="term" value="C:plasma membrane"/>
    <property type="evidence" value="ECO:0007669"/>
    <property type="project" value="UniProtKB-SubCell"/>
</dbReference>
<dbReference type="InterPro" id="IPR006068">
    <property type="entry name" value="ATPase_P-typ_cation-transptr_C"/>
</dbReference>
<reference evidence="14" key="1">
    <citation type="journal article" date="2010" name="Genome Biol.">
        <title>Genome sequence of the necrotrophic plant pathogen Pythium ultimum reveals original pathogenicity mechanisms and effector repertoire.</title>
        <authorList>
            <person name="Levesque C.A."/>
            <person name="Brouwer H."/>
            <person name="Cano L."/>
            <person name="Hamilton J.P."/>
            <person name="Holt C."/>
            <person name="Huitema E."/>
            <person name="Raffaele S."/>
            <person name="Robideau G.P."/>
            <person name="Thines M."/>
            <person name="Win J."/>
            <person name="Zerillo M.M."/>
            <person name="Beakes G.W."/>
            <person name="Boore J.L."/>
            <person name="Busam D."/>
            <person name="Dumas B."/>
            <person name="Ferriera S."/>
            <person name="Fuerstenberg S.I."/>
            <person name="Gachon C.M."/>
            <person name="Gaulin E."/>
            <person name="Govers F."/>
            <person name="Grenville-Briggs L."/>
            <person name="Horner N."/>
            <person name="Hostetler J."/>
            <person name="Jiang R.H."/>
            <person name="Johnson J."/>
            <person name="Krajaejun T."/>
            <person name="Lin H."/>
            <person name="Meijer H.J."/>
            <person name="Moore B."/>
            <person name="Morris P."/>
            <person name="Phuntmart V."/>
            <person name="Puiu D."/>
            <person name="Shetty J."/>
            <person name="Stajich J.E."/>
            <person name="Tripathy S."/>
            <person name="Wawra S."/>
            <person name="van West P."/>
            <person name="Whitty B.R."/>
            <person name="Coutinho P.M."/>
            <person name="Henrissat B."/>
            <person name="Martin F."/>
            <person name="Thomas P.D."/>
            <person name="Tyler B.M."/>
            <person name="De Vries R.P."/>
            <person name="Kamoun S."/>
            <person name="Yandell M."/>
            <person name="Tisserat N."/>
            <person name="Buell C.R."/>
        </authorList>
    </citation>
    <scope>NUCLEOTIDE SEQUENCE</scope>
    <source>
        <strain evidence="14">DAOM:BR144</strain>
    </source>
</reference>
<dbReference type="GO" id="GO:0005524">
    <property type="term" value="F:ATP binding"/>
    <property type="evidence" value="ECO:0007669"/>
    <property type="project" value="UniProtKB-KW"/>
</dbReference>
<keyword evidence="14" id="KW-1185">Reference proteome</keyword>
<dbReference type="PRINTS" id="PR00119">
    <property type="entry name" value="CATATPASE"/>
</dbReference>
<dbReference type="AlphaFoldDB" id="K3WI61"/>
<evidence type="ECO:0000256" key="11">
    <source>
        <dbReference type="SAM" id="Phobius"/>
    </source>
</evidence>
<proteinExistence type="predicted"/>
<evidence type="ECO:0000256" key="1">
    <source>
        <dbReference type="ARBA" id="ARBA00004651"/>
    </source>
</evidence>
<dbReference type="InterPro" id="IPR008250">
    <property type="entry name" value="ATPase_P-typ_transduc_dom_A_sf"/>
</dbReference>
<protein>
    <recommendedName>
        <fullName evidence="12">Cation-transporting P-type ATPase N-terminal domain-containing protein</fullName>
    </recommendedName>
</protein>
<dbReference type="InterPro" id="IPR023298">
    <property type="entry name" value="ATPase_P-typ_TM_dom_sf"/>
</dbReference>
<feature type="transmembrane region" description="Helical" evidence="11">
    <location>
        <begin position="371"/>
        <end position="388"/>
    </location>
</feature>
<dbReference type="FunFam" id="3.40.1110.10:FF:000088">
    <property type="entry name" value="Potassium/sodium efflux P-type ATPase, fungal-type"/>
    <property type="match status" value="1"/>
</dbReference>
<evidence type="ECO:0000259" key="12">
    <source>
        <dbReference type="SMART" id="SM00831"/>
    </source>
</evidence>
<dbReference type="Gene3D" id="2.70.150.10">
    <property type="entry name" value="Calcium-transporting ATPase, cytoplasmic transduction domain A"/>
    <property type="match status" value="1"/>
</dbReference>
<dbReference type="InterPro" id="IPR050510">
    <property type="entry name" value="Cation_transp_ATPase_P-type"/>
</dbReference>
<keyword evidence="9 11" id="KW-0472">Membrane</keyword>
<evidence type="ECO:0000256" key="2">
    <source>
        <dbReference type="ARBA" id="ARBA00022475"/>
    </source>
</evidence>
<dbReference type="Pfam" id="PF00690">
    <property type="entry name" value="Cation_ATPase_N"/>
    <property type="match status" value="1"/>
</dbReference>
<dbReference type="Pfam" id="PF00122">
    <property type="entry name" value="E1-E2_ATPase"/>
    <property type="match status" value="1"/>
</dbReference>
<dbReference type="SUPFAM" id="SSF81660">
    <property type="entry name" value="Metal cation-transporting ATPase, ATP-binding domain N"/>
    <property type="match status" value="1"/>
</dbReference>
<comment type="subcellular location">
    <subcellularLocation>
        <location evidence="1">Cell membrane</location>
        <topology evidence="1">Multi-pass membrane protein</topology>
    </subcellularLocation>
</comment>
<evidence type="ECO:0000256" key="8">
    <source>
        <dbReference type="ARBA" id="ARBA00022989"/>
    </source>
</evidence>
<feature type="region of interest" description="Disordered" evidence="10">
    <location>
        <begin position="1"/>
        <end position="28"/>
    </location>
</feature>
<dbReference type="PANTHER" id="PTHR43294">
    <property type="entry name" value="SODIUM/POTASSIUM-TRANSPORTING ATPASE SUBUNIT ALPHA"/>
    <property type="match status" value="1"/>
</dbReference>
<dbReference type="Proteomes" id="UP000019132">
    <property type="component" value="Unassembled WGS sequence"/>
</dbReference>
<feature type="transmembrane region" description="Helical" evidence="11">
    <location>
        <begin position="153"/>
        <end position="172"/>
    </location>
</feature>
<dbReference type="SFLD" id="SFLDG00002">
    <property type="entry name" value="C1.7:_P-type_atpase_like"/>
    <property type="match status" value="1"/>
</dbReference>
<dbReference type="SFLD" id="SFLDF00027">
    <property type="entry name" value="p-type_atpase"/>
    <property type="match status" value="1"/>
</dbReference>
<feature type="transmembrane region" description="Helical" evidence="11">
    <location>
        <begin position="910"/>
        <end position="933"/>
    </location>
</feature>
<dbReference type="Pfam" id="PF13246">
    <property type="entry name" value="Cation_ATPase"/>
    <property type="match status" value="1"/>
</dbReference>
<evidence type="ECO:0000256" key="7">
    <source>
        <dbReference type="ARBA" id="ARBA00022967"/>
    </source>
</evidence>
<feature type="transmembrane region" description="Helical" evidence="11">
    <location>
        <begin position="1089"/>
        <end position="1109"/>
    </location>
</feature>
<dbReference type="PANTHER" id="PTHR43294:SF20">
    <property type="entry name" value="P-TYPE ATPASE"/>
    <property type="match status" value="1"/>
</dbReference>
<dbReference type="Gene3D" id="3.40.1110.10">
    <property type="entry name" value="Calcium-transporting ATPase, cytoplasmic domain N"/>
    <property type="match status" value="1"/>
</dbReference>
<dbReference type="InterPro" id="IPR018303">
    <property type="entry name" value="ATPase_P-typ_P_site"/>
</dbReference>
<dbReference type="GO" id="GO:0030007">
    <property type="term" value="P:intracellular potassium ion homeostasis"/>
    <property type="evidence" value="ECO:0007669"/>
    <property type="project" value="TreeGrafter"/>
</dbReference>
<reference evidence="14" key="2">
    <citation type="submission" date="2010-04" db="EMBL/GenBank/DDBJ databases">
        <authorList>
            <person name="Buell R."/>
            <person name="Hamilton J."/>
            <person name="Hostetler J."/>
        </authorList>
    </citation>
    <scope>NUCLEOTIDE SEQUENCE [LARGE SCALE GENOMIC DNA]</scope>
    <source>
        <strain evidence="14">DAOM:BR144</strain>
    </source>
</reference>
<evidence type="ECO:0000313" key="14">
    <source>
        <dbReference type="Proteomes" id="UP000019132"/>
    </source>
</evidence>
<keyword evidence="4" id="KW-0479">Metal-binding</keyword>
<dbReference type="OMA" id="AGIWEDY"/>
<feature type="domain" description="Cation-transporting P-type ATPase N-terminal" evidence="12">
    <location>
        <begin position="78"/>
        <end position="152"/>
    </location>
</feature>
<dbReference type="GO" id="GO:0046872">
    <property type="term" value="F:metal ion binding"/>
    <property type="evidence" value="ECO:0007669"/>
    <property type="project" value="UniProtKB-KW"/>
</dbReference>
<sequence length="1149" mass="125460">MAPSSNLLLSPHYVTMSPRHSRGRNSGHDILSHVDVRHSNVSAEDEHRTRFLSDAERLIVEHSREAKKSFLSLEEQDSWHLTPPDVVAKKLNTHLERGLNSLEHEDRVANYGLNVLEEEPRTPTYIVFLLQFYNLIIGMLLFAAVASLGLGEYVEGIAILFIVFLNATIATIQENSASNALAALAQMSSPQSMVIRDGAQVIIDSKTLVPGDLVLLGTGDVVPADIRLVHSSDLKANEMLLTGESEDVAKKFNAPMNGNSQKLTADNMVFSSTTITAGNARGIVVETGMSTRVGSIAALLKTNTKTNDSEKGCKNPLAEKLAKYQPKLTPLQRSLHKLGFVMGAIAISVCILVFVVGMIRGNKDPAHPERPLWLVMVMISVSLAVSAVPEGLPMVVTICLSSGTAEMVQKNVLVRKLAAVETLGAASVICTDKTGTLTEGKMTAVKLWGDFKEYDITGKGFNPEGGIYLNGVSQTAPDAGNVQVRSTLLASVLCSNTHLKQKEVDGVMTWVPFGNSSEAPLIVAAAKAGIWEDYVSEEYKRVVEVPFSSSRKMMITVNELPASATFDTMQLEKKIKFVACVKGAPNYILNNCTRYAQDDGTLGALSDDQRQQIMEAVDNLSSQALRVLAVAIQPLDAIPYALDCDDVDEKFAALSHPLVFLGLVASIDPERDGARDAINTARLASIRTIMITGDYLKTAIAIAKNIDLIQVGADADDEATDCSQLRPRGDGYLPDADIDEITSRTVVFARAKPEDKLEIVKSLQRQGLISAMTGDGVNDAPALKEADIGVAMGISGTEVAKGASDMVLIDDNFCSIVSAVEKGRIIYANIQKFVMFLLSTNIGEIILIFSTIAAGFPMPLEALQILILNLFSDGMPAVALSLEKGDPLIMEDRPRPKKQPLIHGRLWKLVYINAIIISAGAITVFILGVYWNFGRLLLDGIMEQGGGVQTDALGEADYKSITCERWHGVSTGWKTHGDCAARYPDGSFIFGNKIAQIPSFENATIWCEAGHECLSEGIARAQTMTFICITYTEVLRAYTVRSFTMPVLIGMFSNKYMQFAAGLSIVLTIVVTNTPVIMTDVFGFEYISWFMWLTSIAGALNSVFWGELVKMVIRRRDREQERWEAMKEGFETVLLEIRHVRHHVERLEK</sequence>
<keyword evidence="5" id="KW-0547">Nucleotide-binding</keyword>
<dbReference type="VEuPathDB" id="FungiDB:PYU1_G004642"/>
<dbReference type="GO" id="GO:0006883">
    <property type="term" value="P:intracellular sodium ion homeostasis"/>
    <property type="evidence" value="ECO:0007669"/>
    <property type="project" value="TreeGrafter"/>
</dbReference>
<evidence type="ECO:0000256" key="3">
    <source>
        <dbReference type="ARBA" id="ARBA00022692"/>
    </source>
</evidence>
<dbReference type="InterPro" id="IPR036412">
    <property type="entry name" value="HAD-like_sf"/>
</dbReference>
<dbReference type="SUPFAM" id="SSF56784">
    <property type="entry name" value="HAD-like"/>
    <property type="match status" value="1"/>
</dbReference>
<dbReference type="Pfam" id="PF00689">
    <property type="entry name" value="Cation_ATPase_C"/>
    <property type="match status" value="1"/>
</dbReference>
<dbReference type="InterPro" id="IPR023299">
    <property type="entry name" value="ATPase_P-typ_cyto_dom_N"/>
</dbReference>
<dbReference type="InParanoid" id="K3WI61"/>
<dbReference type="NCBIfam" id="TIGR01494">
    <property type="entry name" value="ATPase_P-type"/>
    <property type="match status" value="3"/>
</dbReference>
<keyword evidence="3 11" id="KW-0812">Transmembrane</keyword>
<evidence type="ECO:0000256" key="9">
    <source>
        <dbReference type="ARBA" id="ARBA00023136"/>
    </source>
</evidence>
<dbReference type="SMART" id="SM00831">
    <property type="entry name" value="Cation_ATPase_N"/>
    <property type="match status" value="1"/>
</dbReference>
<dbReference type="EnsemblProtists" id="PYU1_T004653">
    <property type="protein sequence ID" value="PYU1_T004653"/>
    <property type="gene ID" value="PYU1_G004642"/>
</dbReference>
<dbReference type="HOGENOM" id="CLU_002360_3_3_1"/>
<keyword evidence="8 11" id="KW-1133">Transmembrane helix</keyword>
<feature type="transmembrane region" description="Helical" evidence="11">
    <location>
        <begin position="125"/>
        <end position="147"/>
    </location>
</feature>
<dbReference type="eggNOG" id="KOG0202">
    <property type="taxonomic scope" value="Eukaryota"/>
</dbReference>
<dbReference type="FunFam" id="2.70.150.10:FF:000016">
    <property type="entry name" value="Calcium-transporting P-type ATPase putative"/>
    <property type="match status" value="1"/>
</dbReference>
<keyword evidence="7" id="KW-1278">Translocase</keyword>
<dbReference type="EMBL" id="GL376631">
    <property type="status" value="NOT_ANNOTATED_CDS"/>
    <property type="molecule type" value="Genomic_DNA"/>
</dbReference>
<dbReference type="SFLD" id="SFLDS00003">
    <property type="entry name" value="Haloacid_Dehalogenase"/>
    <property type="match status" value="1"/>
</dbReference>
<dbReference type="SUPFAM" id="SSF81665">
    <property type="entry name" value="Calcium ATPase, transmembrane domain M"/>
    <property type="match status" value="1"/>
</dbReference>
<dbReference type="GO" id="GO:0036376">
    <property type="term" value="P:sodium ion export across plasma membrane"/>
    <property type="evidence" value="ECO:0007669"/>
    <property type="project" value="TreeGrafter"/>
</dbReference>
<dbReference type="GO" id="GO:1990573">
    <property type="term" value="P:potassium ion import across plasma membrane"/>
    <property type="evidence" value="ECO:0007669"/>
    <property type="project" value="TreeGrafter"/>
</dbReference>
<evidence type="ECO:0000256" key="6">
    <source>
        <dbReference type="ARBA" id="ARBA00022840"/>
    </source>
</evidence>
<dbReference type="InterPro" id="IPR059000">
    <property type="entry name" value="ATPase_P-type_domA"/>
</dbReference>
<feature type="transmembrane region" description="Helical" evidence="11">
    <location>
        <begin position="338"/>
        <end position="359"/>
    </location>
</feature>
<keyword evidence="2" id="KW-1003">Cell membrane</keyword>
<dbReference type="SUPFAM" id="SSF81653">
    <property type="entry name" value="Calcium ATPase, transduction domain A"/>
    <property type="match status" value="1"/>
</dbReference>
<dbReference type="GO" id="GO:0016887">
    <property type="term" value="F:ATP hydrolysis activity"/>
    <property type="evidence" value="ECO:0007669"/>
    <property type="project" value="InterPro"/>
</dbReference>
<dbReference type="Gene3D" id="3.40.50.1000">
    <property type="entry name" value="HAD superfamily/HAD-like"/>
    <property type="match status" value="1"/>
</dbReference>
<dbReference type="FunFam" id="1.20.1110.10:FF:000104">
    <property type="entry name" value="E1-E2 ATPase family protein"/>
    <property type="match status" value="1"/>
</dbReference>
<evidence type="ECO:0000256" key="10">
    <source>
        <dbReference type="SAM" id="MobiDB-lite"/>
    </source>
</evidence>
<dbReference type="Gene3D" id="1.20.1110.10">
    <property type="entry name" value="Calcium-transporting ATPase, transmembrane domain"/>
    <property type="match status" value="2"/>
</dbReference>
<evidence type="ECO:0000256" key="5">
    <source>
        <dbReference type="ARBA" id="ARBA00022741"/>
    </source>
</evidence>
<dbReference type="GO" id="GO:1902600">
    <property type="term" value="P:proton transmembrane transport"/>
    <property type="evidence" value="ECO:0007669"/>
    <property type="project" value="TreeGrafter"/>
</dbReference>
<feature type="transmembrane region" description="Helical" evidence="11">
    <location>
        <begin position="1059"/>
        <end position="1077"/>
    </location>
</feature>
<dbReference type="PROSITE" id="PS00154">
    <property type="entry name" value="ATPASE_E1_E2"/>
    <property type="match status" value="1"/>
</dbReference>
<reference evidence="13" key="3">
    <citation type="submission" date="2015-02" db="UniProtKB">
        <authorList>
            <consortium name="EnsemblProtists"/>
        </authorList>
    </citation>
    <scope>IDENTIFICATION</scope>
    <source>
        <strain evidence="13">DAOM BR144</strain>
    </source>
</reference>
<accession>K3WI61</accession>
<dbReference type="GO" id="GO:0005391">
    <property type="term" value="F:P-type sodium:potassium-exchanging transporter activity"/>
    <property type="evidence" value="ECO:0007669"/>
    <property type="project" value="TreeGrafter"/>
</dbReference>
<name>K3WI61_GLOUD</name>
<dbReference type="InterPro" id="IPR001757">
    <property type="entry name" value="P_typ_ATPase"/>
</dbReference>
<dbReference type="InterPro" id="IPR044492">
    <property type="entry name" value="P_typ_ATPase_HD_dom"/>
</dbReference>
<dbReference type="FunCoup" id="K3WI61">
    <property type="interactions" value="12"/>
</dbReference>
<dbReference type="STRING" id="431595.K3WI61"/>
<dbReference type="InterPro" id="IPR004014">
    <property type="entry name" value="ATPase_P-typ_cation-transptr_N"/>
</dbReference>
<keyword evidence="6" id="KW-0067">ATP-binding</keyword>
<organism evidence="13 14">
    <name type="scientific">Globisporangium ultimum (strain ATCC 200006 / CBS 805.95 / DAOM BR144)</name>
    <name type="common">Pythium ultimum</name>
    <dbReference type="NCBI Taxonomy" id="431595"/>
    <lineage>
        <taxon>Eukaryota</taxon>
        <taxon>Sar</taxon>
        <taxon>Stramenopiles</taxon>
        <taxon>Oomycota</taxon>
        <taxon>Peronosporomycetes</taxon>
        <taxon>Pythiales</taxon>
        <taxon>Pythiaceae</taxon>
        <taxon>Globisporangium</taxon>
    </lineage>
</organism>
<evidence type="ECO:0000313" key="13">
    <source>
        <dbReference type="EnsemblProtists" id="PYU1_T004653"/>
    </source>
</evidence>